<dbReference type="AlphaFoldDB" id="A0A6M3IRK1"/>
<accession>A0A6M3IRK1</accession>
<name>A0A6M3IRK1_9ZZZZ</name>
<organism evidence="1">
    <name type="scientific">viral metagenome</name>
    <dbReference type="NCBI Taxonomy" id="1070528"/>
    <lineage>
        <taxon>unclassified sequences</taxon>
        <taxon>metagenomes</taxon>
        <taxon>organismal metagenomes</taxon>
    </lineage>
</organism>
<evidence type="ECO:0000313" key="1">
    <source>
        <dbReference type="EMBL" id="QJA59072.1"/>
    </source>
</evidence>
<reference evidence="1" key="1">
    <citation type="submission" date="2020-03" db="EMBL/GenBank/DDBJ databases">
        <title>The deep terrestrial virosphere.</title>
        <authorList>
            <person name="Holmfeldt K."/>
            <person name="Nilsson E."/>
            <person name="Simone D."/>
            <person name="Lopez-Fernandez M."/>
            <person name="Wu X."/>
            <person name="de Brujin I."/>
            <person name="Lundin D."/>
            <person name="Andersson A."/>
            <person name="Bertilsson S."/>
            <person name="Dopson M."/>
        </authorList>
    </citation>
    <scope>NUCLEOTIDE SEQUENCE</scope>
    <source>
        <strain evidence="1">MM415B01367</strain>
    </source>
</reference>
<dbReference type="EMBL" id="MT141353">
    <property type="protein sequence ID" value="QJA59072.1"/>
    <property type="molecule type" value="Genomic_DNA"/>
</dbReference>
<protein>
    <submittedName>
        <fullName evidence="1">Uncharacterized protein</fullName>
    </submittedName>
</protein>
<sequence>MEIRKLKTKDIKTLALMLGKLKSEHVHEIGQLLGGKKQTDMVQVGLNLFHIVAADLTDDLYSWFADLSGMELAEFDESGINTIKDIVTQLAQQEGFKDFFGSAIQQAEIKETSPESTTS</sequence>
<proteinExistence type="predicted"/>
<gene>
    <name evidence="1" type="ORF">MM415B01367_0003</name>
</gene>